<feature type="compositionally biased region" description="Polar residues" evidence="1">
    <location>
        <begin position="41"/>
        <end position="50"/>
    </location>
</feature>
<accession>A0A226E6W6</accession>
<reference evidence="2 3" key="1">
    <citation type="submission" date="2015-12" db="EMBL/GenBank/DDBJ databases">
        <title>The genome of Folsomia candida.</title>
        <authorList>
            <person name="Faddeeva A."/>
            <person name="Derks M.F."/>
            <person name="Anvar Y."/>
            <person name="Smit S."/>
            <person name="Van Straalen N."/>
            <person name="Roelofs D."/>
        </authorList>
    </citation>
    <scope>NUCLEOTIDE SEQUENCE [LARGE SCALE GENOMIC DNA]</scope>
    <source>
        <strain evidence="2 3">VU population</strain>
        <tissue evidence="2">Whole body</tissue>
    </source>
</reference>
<feature type="region of interest" description="Disordered" evidence="1">
    <location>
        <begin position="592"/>
        <end position="654"/>
    </location>
</feature>
<gene>
    <name evidence="2" type="ORF">Fcan01_12592</name>
</gene>
<protein>
    <submittedName>
        <fullName evidence="2">Uncharacterized protein</fullName>
    </submittedName>
</protein>
<evidence type="ECO:0000313" key="3">
    <source>
        <dbReference type="Proteomes" id="UP000198287"/>
    </source>
</evidence>
<feature type="region of interest" description="Disordered" evidence="1">
    <location>
        <begin position="1"/>
        <end position="97"/>
    </location>
</feature>
<dbReference type="Proteomes" id="UP000198287">
    <property type="component" value="Unassembled WGS sequence"/>
</dbReference>
<evidence type="ECO:0000256" key="1">
    <source>
        <dbReference type="SAM" id="MobiDB-lite"/>
    </source>
</evidence>
<keyword evidence="3" id="KW-1185">Reference proteome</keyword>
<dbReference type="AlphaFoldDB" id="A0A226E6W6"/>
<comment type="caution">
    <text evidence="2">The sequence shown here is derived from an EMBL/GenBank/DDBJ whole genome shotgun (WGS) entry which is preliminary data.</text>
</comment>
<feature type="compositionally biased region" description="Basic and acidic residues" evidence="1">
    <location>
        <begin position="1"/>
        <end position="14"/>
    </location>
</feature>
<organism evidence="2 3">
    <name type="scientific">Folsomia candida</name>
    <name type="common">Springtail</name>
    <dbReference type="NCBI Taxonomy" id="158441"/>
    <lineage>
        <taxon>Eukaryota</taxon>
        <taxon>Metazoa</taxon>
        <taxon>Ecdysozoa</taxon>
        <taxon>Arthropoda</taxon>
        <taxon>Hexapoda</taxon>
        <taxon>Collembola</taxon>
        <taxon>Entomobryomorpha</taxon>
        <taxon>Isotomoidea</taxon>
        <taxon>Isotomidae</taxon>
        <taxon>Proisotominae</taxon>
        <taxon>Folsomia</taxon>
    </lineage>
</organism>
<feature type="compositionally biased region" description="Polar residues" evidence="1">
    <location>
        <begin position="643"/>
        <end position="654"/>
    </location>
</feature>
<evidence type="ECO:0000313" key="2">
    <source>
        <dbReference type="EMBL" id="OXA53199.1"/>
    </source>
</evidence>
<proteinExistence type="predicted"/>
<sequence length="654" mass="73719">MEEEGHSSGEDFVVRRPPVAPMMEGEEEVAGPSSNKRSKRQSSPTHQTPSVKLLPVEKKKHPLAPTGYLNPPGTKDTEKRKSVTSTSSAREDDDFEPIPWYYFPEEEGEIQDEGSGGIYIRTGELAEEFEVRYSGGASESRIGKIKTEEGVDLIRKTILQLVGKDSPSAPELDIEESSPELIFTQKEEGLTDDERELLFTKIFEAGGRVPVVDKPDWNLIIHKAPTTGIIHLCIESMRRQAGGDSEYRAYRLCTKENCYQYQRTTASAVLPKCLSHKETLINTVMGVTPYEERNTLVRIHVKFLNSVRLNSSDSETKHETKLHMSKTISTYQTWKDYCATKEVHPIPKEISMHHYDNEQDALKRLALESTIGMMMKLAPGTMPFINLDAVIPFSYGMEDEIDTRLKELGMHLKILRKLKPEENVAYPFPGQYLLGTPAADTQKPEKGTAFLYTITSREMWYFGWSDTPDFKIRLDGRRTDGASEYKRITEARTYPPGINAPTLTCSLLAKCADKDKETIEAKMIISGYIAYLLGLRNPLRPQNRSARCYSTNKCVLLSLIGPGAWSEICQFIKLFWRVEPMLGKFEKQLRSKNRVKMDEAEEQSDGEDESSEDEDYNPAKDMHNQNESSESDVGLFTDAESVASGSNGSGSDSY</sequence>
<feature type="compositionally biased region" description="Acidic residues" evidence="1">
    <location>
        <begin position="599"/>
        <end position="616"/>
    </location>
</feature>
<name>A0A226E6W6_FOLCA</name>
<dbReference type="EMBL" id="LNIX01000006">
    <property type="protein sequence ID" value="OXA53199.1"/>
    <property type="molecule type" value="Genomic_DNA"/>
</dbReference>